<sequence>MNSLVSLSKAGILATLVAAAAAKSCNTESDFEVTFYGYADNDPPGADIAYDCGRGYKAGGTGTYNDPLTFATAPGEFAKCDIIYLPYLQKYLRFEDECEQCTSDYNDGKLHIDIWTGPTNSNGGSTLLKCEESLTPSASQIVVTNPPNGLTVNSGALFSSGTCHTSNTYPSASSSKSDYCSGSSSGGGGGPDPTTCAWPGHCEGASCSSDNDCSDPWGCHNGVCGTGSTPPAPIVTDCAWKGHCAGTSCSSNDDCSDPWSCKSGVCA</sequence>
<dbReference type="OrthoDB" id="5332384at2759"/>
<dbReference type="Proteomes" id="UP000326877">
    <property type="component" value="Unassembled WGS sequence"/>
</dbReference>
<proteinExistence type="predicted"/>
<evidence type="ECO:0000256" key="1">
    <source>
        <dbReference type="SAM" id="SignalP"/>
    </source>
</evidence>
<accession>A0A5N7CH65</accession>
<keyword evidence="1" id="KW-0732">Signal</keyword>
<gene>
    <name evidence="2" type="ORF">BDV23DRAFT_149352</name>
</gene>
<name>A0A5N7CH65_PETAA</name>
<reference evidence="2" key="1">
    <citation type="submission" date="2019-04" db="EMBL/GenBank/DDBJ databases">
        <title>Friends and foes A comparative genomics studyof 23 Aspergillus species from section Flavi.</title>
        <authorList>
            <consortium name="DOE Joint Genome Institute"/>
            <person name="Kjaerbolling I."/>
            <person name="Vesth T."/>
            <person name="Frisvad J.C."/>
            <person name="Nybo J.L."/>
            <person name="Theobald S."/>
            <person name="Kildgaard S."/>
            <person name="Isbrandt T."/>
            <person name="Kuo A."/>
            <person name="Sato A."/>
            <person name="Lyhne E.K."/>
            <person name="Kogle M.E."/>
            <person name="Wiebenga A."/>
            <person name="Kun R.S."/>
            <person name="Lubbers R.J."/>
            <person name="Makela M.R."/>
            <person name="Barry K."/>
            <person name="Chovatia M."/>
            <person name="Clum A."/>
            <person name="Daum C."/>
            <person name="Haridas S."/>
            <person name="He G."/>
            <person name="LaButti K."/>
            <person name="Lipzen A."/>
            <person name="Mondo S."/>
            <person name="Riley R."/>
            <person name="Salamov A."/>
            <person name="Simmons B.A."/>
            <person name="Magnuson J.K."/>
            <person name="Henrissat B."/>
            <person name="Mortensen U.H."/>
            <person name="Larsen T.O."/>
            <person name="Devries R.P."/>
            <person name="Grigoriev I.V."/>
            <person name="Machida M."/>
            <person name="Baker S.E."/>
            <person name="Andersen M.R."/>
        </authorList>
    </citation>
    <scope>NUCLEOTIDE SEQUENCE [LARGE SCALE GENOMIC DNA]</scope>
    <source>
        <strain evidence="2">IBT 14317</strain>
    </source>
</reference>
<dbReference type="EMBL" id="ML735229">
    <property type="protein sequence ID" value="KAE8393532.1"/>
    <property type="molecule type" value="Genomic_DNA"/>
</dbReference>
<feature type="signal peptide" evidence="1">
    <location>
        <begin position="1"/>
        <end position="22"/>
    </location>
</feature>
<protein>
    <recommendedName>
        <fullName evidence="3">Chitin-binding type-1 domain-containing protein</fullName>
    </recommendedName>
</protein>
<organism evidence="2">
    <name type="scientific">Petromyces alliaceus</name>
    <name type="common">Aspergillus alliaceus</name>
    <dbReference type="NCBI Taxonomy" id="209559"/>
    <lineage>
        <taxon>Eukaryota</taxon>
        <taxon>Fungi</taxon>
        <taxon>Dikarya</taxon>
        <taxon>Ascomycota</taxon>
        <taxon>Pezizomycotina</taxon>
        <taxon>Eurotiomycetes</taxon>
        <taxon>Eurotiomycetidae</taxon>
        <taxon>Eurotiales</taxon>
        <taxon>Aspergillaceae</taxon>
        <taxon>Aspergillus</taxon>
        <taxon>Aspergillus subgen. Circumdati</taxon>
    </lineage>
</organism>
<evidence type="ECO:0008006" key="3">
    <source>
        <dbReference type="Google" id="ProtNLM"/>
    </source>
</evidence>
<evidence type="ECO:0000313" key="2">
    <source>
        <dbReference type="EMBL" id="KAE8393532.1"/>
    </source>
</evidence>
<dbReference type="AlphaFoldDB" id="A0A5N7CH65"/>
<feature type="chain" id="PRO_5025025540" description="Chitin-binding type-1 domain-containing protein" evidence="1">
    <location>
        <begin position="23"/>
        <end position="267"/>
    </location>
</feature>